<dbReference type="AlphaFoldDB" id="A0A9D1LSC5"/>
<organism evidence="1 2">
    <name type="scientific">Candidatus Fimadaptatus faecigallinarum</name>
    <dbReference type="NCBI Taxonomy" id="2840814"/>
    <lineage>
        <taxon>Bacteria</taxon>
        <taxon>Bacillati</taxon>
        <taxon>Bacillota</taxon>
        <taxon>Clostridia</taxon>
        <taxon>Eubacteriales</taxon>
        <taxon>Candidatus Fimadaptatus</taxon>
    </lineage>
</organism>
<proteinExistence type="predicted"/>
<evidence type="ECO:0000313" key="1">
    <source>
        <dbReference type="EMBL" id="HIU47158.1"/>
    </source>
</evidence>
<dbReference type="Pfam" id="PF09548">
    <property type="entry name" value="Spore_III_AB"/>
    <property type="match status" value="1"/>
</dbReference>
<gene>
    <name evidence="1" type="ORF">IAC59_07850</name>
</gene>
<evidence type="ECO:0000313" key="2">
    <source>
        <dbReference type="Proteomes" id="UP000824123"/>
    </source>
</evidence>
<name>A0A9D1LSC5_9FIRM</name>
<reference evidence="1" key="2">
    <citation type="journal article" date="2021" name="PeerJ">
        <title>Extensive microbial diversity within the chicken gut microbiome revealed by metagenomics and culture.</title>
        <authorList>
            <person name="Gilroy R."/>
            <person name="Ravi A."/>
            <person name="Getino M."/>
            <person name="Pursley I."/>
            <person name="Horton D.L."/>
            <person name="Alikhan N.F."/>
            <person name="Baker D."/>
            <person name="Gharbi K."/>
            <person name="Hall N."/>
            <person name="Watson M."/>
            <person name="Adriaenssens E.M."/>
            <person name="Foster-Nyarko E."/>
            <person name="Jarju S."/>
            <person name="Secka A."/>
            <person name="Antonio M."/>
            <person name="Oren A."/>
            <person name="Chaudhuri R.R."/>
            <person name="La Ragione R."/>
            <person name="Hildebrand F."/>
            <person name="Pallen M.J."/>
        </authorList>
    </citation>
    <scope>NUCLEOTIDE SEQUENCE</scope>
    <source>
        <strain evidence="1">ChiSxjej2B14-8506</strain>
    </source>
</reference>
<comment type="caution">
    <text evidence="1">The sequence shown here is derived from an EMBL/GenBank/DDBJ whole genome shotgun (WGS) entry which is preliminary data.</text>
</comment>
<sequence>MTGMMMVARMRARLKLIQAWQRAIDEIEVEMCTHMRPAQQALRAYTGVDRCRVWLNTLADARDIGQAWALLERNARTVPLMPEDVDVLSALIPRLGELDMAQLRTAFEAARTGLKRCEAHAREDIERNSRVYTTLGSLGGMLAAILVI</sequence>
<dbReference type="Proteomes" id="UP000824123">
    <property type="component" value="Unassembled WGS sequence"/>
</dbReference>
<dbReference type="InterPro" id="IPR014198">
    <property type="entry name" value="Spore_III_AB"/>
</dbReference>
<accession>A0A9D1LSC5</accession>
<reference evidence="1" key="1">
    <citation type="submission" date="2020-10" db="EMBL/GenBank/DDBJ databases">
        <authorList>
            <person name="Gilroy R."/>
        </authorList>
    </citation>
    <scope>NUCLEOTIDE SEQUENCE</scope>
    <source>
        <strain evidence="1">ChiSxjej2B14-8506</strain>
    </source>
</reference>
<dbReference type="EMBL" id="DVNK01000050">
    <property type="protein sequence ID" value="HIU47158.1"/>
    <property type="molecule type" value="Genomic_DNA"/>
</dbReference>
<protein>
    <submittedName>
        <fullName evidence="1">Stage III sporulation protein AB</fullName>
    </submittedName>
</protein>